<dbReference type="EMBL" id="DTBQ01000070">
    <property type="protein sequence ID" value="HGM46603.1"/>
    <property type="molecule type" value="Genomic_DNA"/>
</dbReference>
<protein>
    <submittedName>
        <fullName evidence="1">ArsR family transcriptional regulator</fullName>
    </submittedName>
</protein>
<evidence type="ECO:0000313" key="1">
    <source>
        <dbReference type="EMBL" id="HGM46603.1"/>
    </source>
</evidence>
<reference evidence="1" key="1">
    <citation type="journal article" date="2020" name="mSystems">
        <title>Genome- and Community-Level Interaction Insights into Carbon Utilization and Element Cycling Functions of Hydrothermarchaeota in Hydrothermal Sediment.</title>
        <authorList>
            <person name="Zhou Z."/>
            <person name="Liu Y."/>
            <person name="Xu W."/>
            <person name="Pan J."/>
            <person name="Luo Z.H."/>
            <person name="Li M."/>
        </authorList>
    </citation>
    <scope>NUCLEOTIDE SEQUENCE</scope>
    <source>
        <strain evidence="1">SpSt-649</strain>
    </source>
</reference>
<dbReference type="CDD" id="cd00090">
    <property type="entry name" value="HTH_ARSR"/>
    <property type="match status" value="1"/>
</dbReference>
<gene>
    <name evidence="1" type="ORF">ENU21_02460</name>
</gene>
<name>A0A7C4H3N2_THEPE</name>
<comment type="caution">
    <text evidence="1">The sequence shown here is derived from an EMBL/GenBank/DDBJ whole genome shotgun (WGS) entry which is preliminary data.</text>
</comment>
<dbReference type="SUPFAM" id="SSF46785">
    <property type="entry name" value="Winged helix' DNA-binding domain"/>
    <property type="match status" value="1"/>
</dbReference>
<dbReference type="InterPro" id="IPR036388">
    <property type="entry name" value="WH-like_DNA-bd_sf"/>
</dbReference>
<accession>A0A7C4H3N2</accession>
<proteinExistence type="predicted"/>
<dbReference type="Gene3D" id="1.10.10.10">
    <property type="entry name" value="Winged helix-like DNA-binding domain superfamily/Winged helix DNA-binding domain"/>
    <property type="match status" value="1"/>
</dbReference>
<dbReference type="InterPro" id="IPR011991">
    <property type="entry name" value="ArsR-like_HTH"/>
</dbReference>
<dbReference type="InterPro" id="IPR036390">
    <property type="entry name" value="WH_DNA-bd_sf"/>
</dbReference>
<organism evidence="1">
    <name type="scientific">Thermofilum pendens</name>
    <dbReference type="NCBI Taxonomy" id="2269"/>
    <lineage>
        <taxon>Archaea</taxon>
        <taxon>Thermoproteota</taxon>
        <taxon>Thermoprotei</taxon>
        <taxon>Thermofilales</taxon>
        <taxon>Thermofilaceae</taxon>
        <taxon>Thermofilum</taxon>
    </lineage>
</organism>
<dbReference type="AlphaFoldDB" id="A0A7C4H3N2"/>
<sequence length="100" mass="11374">MENVSEIEKKLIFTEADLILLALYDGEKMISKLREITGLSTTAIYRNVDKLLSAGLVEERRSGSPANRFIKLTPRGARLAALLRQLEEELKPRMRVFTPE</sequence>